<keyword evidence="3" id="KW-1185">Reference proteome</keyword>
<organism evidence="2 3">
    <name type="scientific">Lacunisphaera limnophila</name>
    <dbReference type="NCBI Taxonomy" id="1838286"/>
    <lineage>
        <taxon>Bacteria</taxon>
        <taxon>Pseudomonadati</taxon>
        <taxon>Verrucomicrobiota</taxon>
        <taxon>Opitutia</taxon>
        <taxon>Opitutales</taxon>
        <taxon>Opitutaceae</taxon>
        <taxon>Lacunisphaera</taxon>
    </lineage>
</organism>
<protein>
    <submittedName>
        <fullName evidence="2">Uncharacterized protein</fullName>
    </submittedName>
</protein>
<proteinExistence type="predicted"/>
<name>A0A1D8AR29_9BACT</name>
<keyword evidence="1" id="KW-0472">Membrane</keyword>
<evidence type="ECO:0000313" key="3">
    <source>
        <dbReference type="Proteomes" id="UP000095228"/>
    </source>
</evidence>
<keyword evidence="1" id="KW-1133">Transmembrane helix</keyword>
<feature type="transmembrane region" description="Helical" evidence="1">
    <location>
        <begin position="51"/>
        <end position="72"/>
    </location>
</feature>
<reference evidence="2 3" key="1">
    <citation type="submission" date="2016-06" db="EMBL/GenBank/DDBJ databases">
        <title>Three novel species with peptidoglycan cell walls form the new genus Lacunisphaera gen. nov. in the family Opitutaceae of the verrucomicrobial subdivision 4.</title>
        <authorList>
            <person name="Rast P."/>
            <person name="Gloeckner I."/>
            <person name="Jogler M."/>
            <person name="Boedeker C."/>
            <person name="Jeske O."/>
            <person name="Wiegand S."/>
            <person name="Reinhardt R."/>
            <person name="Schumann P."/>
            <person name="Rohde M."/>
            <person name="Spring S."/>
            <person name="Gloeckner F.O."/>
            <person name="Jogler C."/>
        </authorList>
    </citation>
    <scope>NUCLEOTIDE SEQUENCE [LARGE SCALE GENOMIC DNA]</scope>
    <source>
        <strain evidence="2 3">IG16b</strain>
    </source>
</reference>
<keyword evidence="1" id="KW-0812">Transmembrane</keyword>
<feature type="transmembrane region" description="Helical" evidence="1">
    <location>
        <begin position="27"/>
        <end position="45"/>
    </location>
</feature>
<accession>A0A1D8AR29</accession>
<dbReference type="Proteomes" id="UP000095228">
    <property type="component" value="Chromosome"/>
</dbReference>
<dbReference type="AlphaFoldDB" id="A0A1D8AR29"/>
<dbReference type="STRING" id="1838286.Verru16b_00386"/>
<dbReference type="EMBL" id="CP016094">
    <property type="protein sequence ID" value="AOS43343.1"/>
    <property type="molecule type" value="Genomic_DNA"/>
</dbReference>
<sequence length="147" mass="16676">MLYIERMHTASNTPDVPAPKMRPFFKFLLWSVLLNAFCAVGARGMLRHYDIMGWLRVPLALTPLLPFAYGVYCYHSATRGRRDELEQRIVSDAAAAGFFVLFLMLTIAGMLRSGGILADFAWTPGVWEKAMLISLGAGWVWSVRRYR</sequence>
<dbReference type="KEGG" id="obg:Verru16b_00386"/>
<evidence type="ECO:0000313" key="2">
    <source>
        <dbReference type="EMBL" id="AOS43343.1"/>
    </source>
</evidence>
<gene>
    <name evidence="2" type="ORF">Verru16b_00386</name>
</gene>
<feature type="transmembrane region" description="Helical" evidence="1">
    <location>
        <begin position="93"/>
        <end position="114"/>
    </location>
</feature>
<evidence type="ECO:0000256" key="1">
    <source>
        <dbReference type="SAM" id="Phobius"/>
    </source>
</evidence>
<feature type="transmembrane region" description="Helical" evidence="1">
    <location>
        <begin position="126"/>
        <end position="143"/>
    </location>
</feature>